<name>A0ACC1BYS4_9ROSI</name>
<evidence type="ECO:0000313" key="2">
    <source>
        <dbReference type="Proteomes" id="UP001164250"/>
    </source>
</evidence>
<dbReference type="Proteomes" id="UP001164250">
    <property type="component" value="Chromosome 2"/>
</dbReference>
<accession>A0ACC1BYS4</accession>
<protein>
    <submittedName>
        <fullName evidence="1">Uncharacterized protein</fullName>
    </submittedName>
</protein>
<evidence type="ECO:0000313" key="1">
    <source>
        <dbReference type="EMBL" id="KAJ0105040.1"/>
    </source>
</evidence>
<dbReference type="EMBL" id="CM047898">
    <property type="protein sequence ID" value="KAJ0105040.1"/>
    <property type="molecule type" value="Genomic_DNA"/>
</dbReference>
<reference evidence="2" key="1">
    <citation type="journal article" date="2023" name="G3 (Bethesda)">
        <title>Genome assembly and association tests identify interacting loci associated with vigor, precocity, and sex in interspecific pistachio rootstocks.</title>
        <authorList>
            <person name="Palmer W."/>
            <person name="Jacygrad E."/>
            <person name="Sagayaradj S."/>
            <person name="Cavanaugh K."/>
            <person name="Han R."/>
            <person name="Bertier L."/>
            <person name="Beede B."/>
            <person name="Kafkas S."/>
            <person name="Golino D."/>
            <person name="Preece J."/>
            <person name="Michelmore R."/>
        </authorList>
    </citation>
    <scope>NUCLEOTIDE SEQUENCE [LARGE SCALE GENOMIC DNA]</scope>
</reference>
<gene>
    <name evidence="1" type="ORF">Patl1_18628</name>
</gene>
<sequence>MKRKNLQKVVTEDSLMKNVSVLLEEHLEEKNIESGEIQTCENASCKDGGSLKALVDNLTLPHYNPQALPIEVVWIYRLLVRVDFCRSLGLGWTCAKTLRNDGAVKMNARAWPSLKLL</sequence>
<comment type="caution">
    <text evidence="1">The sequence shown here is derived from an EMBL/GenBank/DDBJ whole genome shotgun (WGS) entry which is preliminary data.</text>
</comment>
<keyword evidence="2" id="KW-1185">Reference proteome</keyword>
<organism evidence="1 2">
    <name type="scientific">Pistacia atlantica</name>
    <dbReference type="NCBI Taxonomy" id="434234"/>
    <lineage>
        <taxon>Eukaryota</taxon>
        <taxon>Viridiplantae</taxon>
        <taxon>Streptophyta</taxon>
        <taxon>Embryophyta</taxon>
        <taxon>Tracheophyta</taxon>
        <taxon>Spermatophyta</taxon>
        <taxon>Magnoliopsida</taxon>
        <taxon>eudicotyledons</taxon>
        <taxon>Gunneridae</taxon>
        <taxon>Pentapetalae</taxon>
        <taxon>rosids</taxon>
        <taxon>malvids</taxon>
        <taxon>Sapindales</taxon>
        <taxon>Anacardiaceae</taxon>
        <taxon>Pistacia</taxon>
    </lineage>
</organism>
<proteinExistence type="predicted"/>